<evidence type="ECO:0000256" key="16">
    <source>
        <dbReference type="ARBA" id="ARBA00022843"/>
    </source>
</evidence>
<feature type="compositionally biased region" description="Acidic residues" evidence="24">
    <location>
        <begin position="488"/>
        <end position="510"/>
    </location>
</feature>
<evidence type="ECO:0000256" key="18">
    <source>
        <dbReference type="ARBA" id="ARBA00023125"/>
    </source>
</evidence>
<dbReference type="SUPFAM" id="SSF57903">
    <property type="entry name" value="FYVE/PHD zinc finger"/>
    <property type="match status" value="1"/>
</dbReference>
<dbReference type="PROSITE" id="PS51192">
    <property type="entry name" value="HELICASE_ATP_BIND_1"/>
    <property type="match status" value="1"/>
</dbReference>
<evidence type="ECO:0000256" key="9">
    <source>
        <dbReference type="ARBA" id="ARBA00022741"/>
    </source>
</evidence>
<feature type="region of interest" description="Disordered" evidence="24">
    <location>
        <begin position="837"/>
        <end position="861"/>
    </location>
</feature>
<feature type="compositionally biased region" description="Basic residues" evidence="24">
    <location>
        <begin position="650"/>
        <end position="659"/>
    </location>
</feature>
<dbReference type="GO" id="GO:0003678">
    <property type="term" value="F:DNA helicase activity"/>
    <property type="evidence" value="ECO:0007669"/>
    <property type="project" value="UniProtKB-EC"/>
</dbReference>
<feature type="compositionally biased region" description="Basic and acidic residues" evidence="24">
    <location>
        <begin position="660"/>
        <end position="673"/>
    </location>
</feature>
<feature type="compositionally biased region" description="Basic residues" evidence="24">
    <location>
        <begin position="752"/>
        <end position="762"/>
    </location>
</feature>
<keyword evidence="7" id="KW-0597">Phosphoprotein</keyword>
<feature type="domain" description="PHD-type" evidence="27">
    <location>
        <begin position="87"/>
        <end position="224"/>
    </location>
</feature>
<dbReference type="PROSITE" id="PS51533">
    <property type="entry name" value="ADD"/>
    <property type="match status" value="1"/>
</dbReference>
<evidence type="ECO:0000256" key="10">
    <source>
        <dbReference type="ARBA" id="ARBA00022763"/>
    </source>
</evidence>
<evidence type="ECO:0000259" key="26">
    <source>
        <dbReference type="PROSITE" id="PS51194"/>
    </source>
</evidence>
<feature type="compositionally biased region" description="Polar residues" evidence="24">
    <location>
        <begin position="689"/>
        <end position="702"/>
    </location>
</feature>
<feature type="region of interest" description="Disordered" evidence="24">
    <location>
        <begin position="384"/>
        <end position="726"/>
    </location>
</feature>
<reference evidence="29" key="1">
    <citation type="submission" date="2018-06" db="EMBL/GenBank/DDBJ databases">
        <title>Genome assembly of Danube salmon.</title>
        <authorList>
            <person name="Macqueen D.J."/>
            <person name="Gundappa M.K."/>
        </authorList>
    </citation>
    <scope>NUCLEOTIDE SEQUENCE [LARGE SCALE GENOMIC DNA]</scope>
</reference>
<evidence type="ECO:0000256" key="17">
    <source>
        <dbReference type="ARBA" id="ARBA00022895"/>
    </source>
</evidence>
<reference evidence="28" key="3">
    <citation type="submission" date="2025-09" db="UniProtKB">
        <authorList>
            <consortium name="Ensembl"/>
        </authorList>
    </citation>
    <scope>IDENTIFICATION</scope>
</reference>
<feature type="compositionally biased region" description="Low complexity" evidence="24">
    <location>
        <begin position="711"/>
        <end position="720"/>
    </location>
</feature>
<accession>A0A4W5M1S2</accession>
<dbReference type="InterPro" id="IPR025766">
    <property type="entry name" value="ADD"/>
</dbReference>
<evidence type="ECO:0000256" key="23">
    <source>
        <dbReference type="ARBA" id="ARBA00047995"/>
    </source>
</evidence>
<dbReference type="STRING" id="62062.ENSHHUP00000032636"/>
<keyword evidence="14" id="KW-0862">Zinc</keyword>
<evidence type="ECO:0000256" key="22">
    <source>
        <dbReference type="ARBA" id="ARBA00043074"/>
    </source>
</evidence>
<dbReference type="GO" id="GO:0045944">
    <property type="term" value="P:positive regulation of transcription by RNA polymerase II"/>
    <property type="evidence" value="ECO:0007669"/>
    <property type="project" value="UniProtKB-ARBA"/>
</dbReference>
<evidence type="ECO:0000256" key="21">
    <source>
        <dbReference type="ARBA" id="ARBA00031106"/>
    </source>
</evidence>
<dbReference type="GO" id="GO:0000781">
    <property type="term" value="C:chromosome, telomeric region"/>
    <property type="evidence" value="ECO:0007669"/>
    <property type="project" value="UniProtKB-SubCell"/>
</dbReference>
<dbReference type="SUPFAM" id="SSF52540">
    <property type="entry name" value="P-loop containing nucleoside triphosphate hydrolases"/>
    <property type="match status" value="2"/>
</dbReference>
<keyword evidence="8" id="KW-0479">Metal-binding</keyword>
<dbReference type="Pfam" id="PF26143">
    <property type="entry name" value="ATRX_C"/>
    <property type="match status" value="1"/>
</dbReference>
<evidence type="ECO:0000256" key="2">
    <source>
        <dbReference type="ARBA" id="ARBA00004574"/>
    </source>
</evidence>
<dbReference type="PANTHER" id="PTHR45797">
    <property type="entry name" value="RAD54-LIKE"/>
    <property type="match status" value="1"/>
</dbReference>
<evidence type="ECO:0000313" key="28">
    <source>
        <dbReference type="Ensembl" id="ENSHHUP00000032636.1"/>
    </source>
</evidence>
<dbReference type="GO" id="GO:0003677">
    <property type="term" value="F:DNA binding"/>
    <property type="evidence" value="ECO:0007669"/>
    <property type="project" value="UniProtKB-KW"/>
</dbReference>
<evidence type="ECO:0000256" key="15">
    <source>
        <dbReference type="ARBA" id="ARBA00022840"/>
    </source>
</evidence>
<feature type="compositionally biased region" description="Basic and acidic residues" evidence="24">
    <location>
        <begin position="774"/>
        <end position="785"/>
    </location>
</feature>
<evidence type="ECO:0000256" key="7">
    <source>
        <dbReference type="ARBA" id="ARBA00022553"/>
    </source>
</evidence>
<dbReference type="InterPro" id="IPR000330">
    <property type="entry name" value="SNF2_N"/>
</dbReference>
<comment type="catalytic activity">
    <reaction evidence="23">
        <text>ATP + H2O = ADP + phosphate + H(+)</text>
        <dbReference type="Rhea" id="RHEA:13065"/>
        <dbReference type="ChEBI" id="CHEBI:15377"/>
        <dbReference type="ChEBI" id="CHEBI:15378"/>
        <dbReference type="ChEBI" id="CHEBI:30616"/>
        <dbReference type="ChEBI" id="CHEBI:43474"/>
        <dbReference type="ChEBI" id="CHEBI:456216"/>
        <dbReference type="EC" id="3.6.4.12"/>
    </reaction>
</comment>
<comment type="similarity">
    <text evidence="3">Belongs to the SNF2/RAD54 helicase family.</text>
</comment>
<keyword evidence="11" id="KW-0863">Zinc-finger</keyword>
<evidence type="ECO:0000256" key="1">
    <source>
        <dbReference type="ARBA" id="ARBA00004123"/>
    </source>
</evidence>
<dbReference type="CDD" id="cd18793">
    <property type="entry name" value="SF2_C_SNF"/>
    <property type="match status" value="1"/>
</dbReference>
<keyword evidence="17" id="KW-0779">Telomere</keyword>
<evidence type="ECO:0000256" key="14">
    <source>
        <dbReference type="ARBA" id="ARBA00022833"/>
    </source>
</evidence>
<dbReference type="PROSITE" id="PS51194">
    <property type="entry name" value="HELICASE_CTER"/>
    <property type="match status" value="1"/>
</dbReference>
<dbReference type="GO" id="GO:0008270">
    <property type="term" value="F:zinc ion binding"/>
    <property type="evidence" value="ECO:0007669"/>
    <property type="project" value="UniProtKB-KW"/>
</dbReference>
<dbReference type="InterPro" id="IPR013083">
    <property type="entry name" value="Znf_RING/FYVE/PHD"/>
</dbReference>
<evidence type="ECO:0000256" key="8">
    <source>
        <dbReference type="ARBA" id="ARBA00022723"/>
    </source>
</evidence>
<feature type="compositionally biased region" description="Basic and acidic residues" evidence="24">
    <location>
        <begin position="227"/>
        <end position="243"/>
    </location>
</feature>
<dbReference type="SMART" id="SM00487">
    <property type="entry name" value="DEXDc"/>
    <property type="match status" value="1"/>
</dbReference>
<keyword evidence="18" id="KW-0238">DNA-binding</keyword>
<dbReference type="GO" id="GO:0016604">
    <property type="term" value="C:nuclear body"/>
    <property type="evidence" value="ECO:0007669"/>
    <property type="project" value="UniProtKB-ARBA"/>
</dbReference>
<name>A0A4W5M1S2_9TELE</name>
<evidence type="ECO:0000256" key="20">
    <source>
        <dbReference type="ARBA" id="ARBA00023242"/>
    </source>
</evidence>
<dbReference type="SMART" id="SM00490">
    <property type="entry name" value="HELICc"/>
    <property type="match status" value="1"/>
</dbReference>
<dbReference type="InterPro" id="IPR044574">
    <property type="entry name" value="ARIP4-like"/>
</dbReference>
<evidence type="ECO:0000256" key="19">
    <source>
        <dbReference type="ARBA" id="ARBA00023204"/>
    </source>
</evidence>
<feature type="region of interest" description="Disordered" evidence="24">
    <location>
        <begin position="223"/>
        <end position="243"/>
    </location>
</feature>
<dbReference type="FunFam" id="3.40.50.300:FF:000377">
    <property type="entry name" value="transcriptional regulator ATRX isoform X1"/>
    <property type="match status" value="1"/>
</dbReference>
<evidence type="ECO:0000256" key="24">
    <source>
        <dbReference type="SAM" id="MobiDB-lite"/>
    </source>
</evidence>
<feature type="compositionally biased region" description="Acidic residues" evidence="24">
    <location>
        <begin position="802"/>
        <end position="811"/>
    </location>
</feature>
<dbReference type="InterPro" id="IPR001650">
    <property type="entry name" value="Helicase_C-like"/>
</dbReference>
<dbReference type="InterPro" id="IPR049730">
    <property type="entry name" value="SNF2/RAD54-like_C"/>
</dbReference>
<dbReference type="InterPro" id="IPR038718">
    <property type="entry name" value="SNF2-like_sf"/>
</dbReference>
<keyword evidence="15" id="KW-0067">ATP-binding</keyword>
<evidence type="ECO:0000259" key="25">
    <source>
        <dbReference type="PROSITE" id="PS51192"/>
    </source>
</evidence>
<feature type="domain" description="Helicase ATP-binding" evidence="25">
    <location>
        <begin position="963"/>
        <end position="1149"/>
    </location>
</feature>
<dbReference type="Gene3D" id="3.40.50.300">
    <property type="entry name" value="P-loop containing nucleotide triphosphate hydrolases"/>
    <property type="match status" value="1"/>
</dbReference>
<keyword evidence="13" id="KW-0347">Helicase</keyword>
<keyword evidence="29" id="KW-1185">Reference proteome</keyword>
<dbReference type="InterPro" id="IPR011011">
    <property type="entry name" value="Znf_FYVE_PHD"/>
</dbReference>
<dbReference type="Pfam" id="PF17981">
    <property type="entry name" value="ADD_ATRX"/>
    <property type="match status" value="1"/>
</dbReference>
<evidence type="ECO:0000256" key="6">
    <source>
        <dbReference type="ARBA" id="ARBA00022499"/>
    </source>
</evidence>
<dbReference type="Gene3D" id="3.40.50.10810">
    <property type="entry name" value="Tandem AAA-ATPase domain"/>
    <property type="match status" value="1"/>
</dbReference>
<feature type="compositionally biased region" description="Basic and acidic residues" evidence="24">
    <location>
        <begin position="461"/>
        <end position="481"/>
    </location>
</feature>
<evidence type="ECO:0000256" key="5">
    <source>
        <dbReference type="ARBA" id="ARBA00022454"/>
    </source>
</evidence>
<dbReference type="InterPro" id="IPR058901">
    <property type="entry name" value="ATRX_C"/>
</dbReference>
<dbReference type="CDD" id="cd11726">
    <property type="entry name" value="ADDz_ATRX"/>
    <property type="match status" value="1"/>
</dbReference>
<keyword evidence="6" id="KW-1017">Isopeptide bond</keyword>
<feature type="domain" description="Helicase C-terminal" evidence="26">
    <location>
        <begin position="1368"/>
        <end position="1544"/>
    </location>
</feature>
<dbReference type="GO" id="GO:0016887">
    <property type="term" value="F:ATP hydrolysis activity"/>
    <property type="evidence" value="ECO:0007669"/>
    <property type="project" value="InterPro"/>
</dbReference>
<sequence>LLWSRFGFFWRGFITDTLSEFGTHPEDRVQFTMFNIGGPSTGSSSFSSLVGIGSSMQLDGLEAITIFMNVSRDTGLKNLSVSIDPRSWQFCEHLEIVSCTACGQQVNHFQRDSFNQHPVLKVLICKSCFKYYSSDDISKDCDGMDEQCRWCAEGGNLICCDFCPNAFCKKCILRNLGRKELSGILDEESKWYCYVCCPEPLLDLVVACDNVLDNLGSLWQDHRKRGKGDGKSGHCDSNPRHSENIPTGHWNHSGMDGHVVFNYNTLQIPEEMAKKAKNLVDSTNTVNTTFVKFIQGGMDFKRQYLKTFQSVLKGLKKSHTALEEALWEEFKEIGLPNDGGNPTFDTDAPQQTQEGCVEMDIVDRNCLHYLKKIAAEHLEENDLDSKGFTDDERPSSSSEMKGVLGTEIMPRRGRGRPRKNSKPGEDPSNMTKQLVVQLTPVPVEQQLPSGPPELEVELEAEEKKELEEEIKEKVDERKGDCESIEPATEGEYESAEDGNESLVLELEDELENRRSPRVKTTPLRRPGEGKTKPTPSGADSEGDSDPDTSPNVEVPQGADEGGLGRGIEDSDSDEVPAVLQRAAMARSSDEAGSDDGDHRSVTKKCLFGLKKNMPLSPERGVRKRKVPDRSSDSDSSSDDPDLQKEIKTMSRPRGRPRKVKREDEPTPSKDSPQHRPPGRPRKVKKENESASSKEGNTQVTKPKSTHRSQQRTKQSPSSSSQEEEYDVLLTLYHVSAAGETSSLTSDSESSKTLHRHRLLRHKLSLDDGNPSDQKTAEENGNEQKVKKSRRTKGVCSRSSDDSQSEQEESGMSEELSQSENEDSLFVLSMLLTRKETMFSSEDEEKDGEEGDNKGTPKGRKKIRRIIIDEHLRSETQRALKEEEERCRRLAEREQREDFREVIVIGDEVSQVACPITTKLVLDQDEGTREPLIQVHRNLVTRLKPHQVDGVQFIWDCCCESVKKANSTPGSGCLLAHCMGLGKTLQVVTFLHTMLQSRCLNFRTALVVCPLNTILNWVNEFDKWQVDMGADKVKVTELATLKRPQERYIALQKWQKDGGVMIMGYEMYRNLTLGLKVTHRQFKKTFNSTLVDPGPDFVICDEGHILKNEASNISKAMSAIKTKRRVVLTGTPLQNNLNEYHCMVNFIKENLLGSIKEFRNRFINPIQNGQCADSTPRDVRIMKNRAHVLHAMLAGCVQRRDYSALTKFLPPKHEYVMAVRVTPLQYRLYRYYLDNFTGAGSVVEGARGKTGTSLFKDFQILSRIWTHPWCLQLNYISKENKVKTHQGKLRNADEKSNDVEVIMVWNSTSKAVNVEGDQSMVILYALCSAVRASTSFRPDSPAADWYKDMLSDSDATILGHSGKMVLLFEILRMAEELDDKLLVFSQSLISLDMIEDFLDLANKAKDNGQSSLYKGDGSWIRNIDYYRIDGSTSATSRKKWAEEFNDATNERGRLFLISTRAGSLGINLVAANRVIIFDASWNPSYDIQSIFRVYRFGQLKAVFVYRFLAQGTMEEKIYDRQVAKQSLSFRVVDQQQIQRHFTLFELTELYMFEPDLLDDPNSEKKSKRITPLLPKDIVLAELLQSCKEQIVRYHEHESLLDHKEEEELSEADRKAAWAEYEAEVRRNYYTHSLTRQLNILEEKQVKVLAQTWKTSNDKERERRRALYHDLLSKQQSVSFNCQQQHCSHFLSAFDIPL</sequence>
<evidence type="ECO:0000256" key="3">
    <source>
        <dbReference type="ARBA" id="ARBA00007025"/>
    </source>
</evidence>
<dbReference type="InterPro" id="IPR017956">
    <property type="entry name" value="AT_hook_DNA-bd_motif"/>
</dbReference>
<dbReference type="GO" id="GO:0005524">
    <property type="term" value="F:ATP binding"/>
    <property type="evidence" value="ECO:0007669"/>
    <property type="project" value="UniProtKB-KW"/>
</dbReference>
<dbReference type="Pfam" id="PF00271">
    <property type="entry name" value="Helicase_C"/>
    <property type="match status" value="1"/>
</dbReference>
<comment type="subcellular location">
    <subcellularLocation>
        <location evidence="2">Chromosome</location>
        <location evidence="2">Telomere</location>
    </subcellularLocation>
    <subcellularLocation>
        <location evidence="1">Nucleus</location>
    </subcellularLocation>
</comment>
<feature type="compositionally biased region" description="Basic and acidic residues" evidence="24">
    <location>
        <begin position="384"/>
        <end position="394"/>
    </location>
</feature>
<dbReference type="GO" id="GO:0140719">
    <property type="term" value="P:constitutive heterochromatin formation"/>
    <property type="evidence" value="ECO:0007669"/>
    <property type="project" value="UniProtKB-ARBA"/>
</dbReference>
<keyword evidence="20" id="KW-0539">Nucleus</keyword>
<protein>
    <recommendedName>
        <fullName evidence="4">DNA helicase</fullName>
        <ecNumber evidence="4">3.6.4.12</ecNumber>
    </recommendedName>
    <alternativeName>
        <fullName evidence="21">ATP-dependent helicase ATRX</fullName>
    </alternativeName>
    <alternativeName>
        <fullName evidence="22">X-linked nuclear protein</fullName>
    </alternativeName>
</protein>
<feature type="region of interest" description="Disordered" evidence="24">
    <location>
        <begin position="739"/>
        <end position="821"/>
    </location>
</feature>
<feature type="compositionally biased region" description="Acidic residues" evidence="24">
    <location>
        <begin position="840"/>
        <end position="849"/>
    </location>
</feature>
<dbReference type="SMART" id="SM00384">
    <property type="entry name" value="AT_hook"/>
    <property type="match status" value="3"/>
</dbReference>
<feature type="compositionally biased region" description="Basic residues" evidence="24">
    <location>
        <begin position="411"/>
        <end position="421"/>
    </location>
</feature>
<dbReference type="InterPro" id="IPR027417">
    <property type="entry name" value="P-loop_NTPase"/>
</dbReference>
<dbReference type="GeneTree" id="ENSGT00940000155902"/>
<evidence type="ECO:0000256" key="12">
    <source>
        <dbReference type="ARBA" id="ARBA00022801"/>
    </source>
</evidence>
<dbReference type="Pfam" id="PF00176">
    <property type="entry name" value="SNF2-rel_dom"/>
    <property type="match status" value="1"/>
</dbReference>
<dbReference type="EC" id="3.6.4.12" evidence="4"/>
<keyword evidence="9" id="KW-0547">Nucleotide-binding</keyword>
<dbReference type="Gene3D" id="3.30.40.10">
    <property type="entry name" value="Zinc/RING finger domain, C3HC4 (zinc finger)"/>
    <property type="match status" value="1"/>
</dbReference>
<keyword evidence="5" id="KW-0158">Chromosome</keyword>
<evidence type="ECO:0000256" key="4">
    <source>
        <dbReference type="ARBA" id="ARBA00012551"/>
    </source>
</evidence>
<keyword evidence="10" id="KW-0227">DNA damage</keyword>
<dbReference type="Proteomes" id="UP000314982">
    <property type="component" value="Unassembled WGS sequence"/>
</dbReference>
<dbReference type="PANTHER" id="PTHR45797:SF3">
    <property type="entry name" value="TRANSCRIPTIONAL REGULATOR ATRX HOMOLOG"/>
    <property type="match status" value="1"/>
</dbReference>
<dbReference type="Ensembl" id="ENSHHUT00000033968.1">
    <property type="protein sequence ID" value="ENSHHUP00000032636.1"/>
    <property type="gene ID" value="ENSHHUG00000020617.1"/>
</dbReference>
<keyword evidence="19" id="KW-0234">DNA repair</keyword>
<proteinExistence type="inferred from homology"/>
<reference evidence="28" key="2">
    <citation type="submission" date="2025-08" db="UniProtKB">
        <authorList>
            <consortium name="Ensembl"/>
        </authorList>
    </citation>
    <scope>IDENTIFICATION</scope>
</reference>
<organism evidence="28 29">
    <name type="scientific">Hucho hucho</name>
    <name type="common">huchen</name>
    <dbReference type="NCBI Taxonomy" id="62062"/>
    <lineage>
        <taxon>Eukaryota</taxon>
        <taxon>Metazoa</taxon>
        <taxon>Chordata</taxon>
        <taxon>Craniata</taxon>
        <taxon>Vertebrata</taxon>
        <taxon>Euteleostomi</taxon>
        <taxon>Actinopterygii</taxon>
        <taxon>Neopterygii</taxon>
        <taxon>Teleostei</taxon>
        <taxon>Protacanthopterygii</taxon>
        <taxon>Salmoniformes</taxon>
        <taxon>Salmonidae</taxon>
        <taxon>Salmoninae</taxon>
        <taxon>Hucho</taxon>
    </lineage>
</organism>
<evidence type="ECO:0000259" key="27">
    <source>
        <dbReference type="PROSITE" id="PS51533"/>
    </source>
</evidence>
<evidence type="ECO:0000256" key="13">
    <source>
        <dbReference type="ARBA" id="ARBA00022806"/>
    </source>
</evidence>
<keyword evidence="16" id="KW-0832">Ubl conjugation</keyword>
<dbReference type="InterPro" id="IPR014001">
    <property type="entry name" value="Helicase_ATP-bd"/>
</dbReference>
<evidence type="ECO:0000256" key="11">
    <source>
        <dbReference type="ARBA" id="ARBA00022771"/>
    </source>
</evidence>
<dbReference type="GO" id="GO:0006281">
    <property type="term" value="P:DNA repair"/>
    <property type="evidence" value="ECO:0007669"/>
    <property type="project" value="UniProtKB-KW"/>
</dbReference>
<dbReference type="FunFam" id="3.40.50.10810:FF:000011">
    <property type="entry name" value="Transcriptional regulator ATRX homolog"/>
    <property type="match status" value="1"/>
</dbReference>
<keyword evidence="12" id="KW-0378">Hydrolase</keyword>
<dbReference type="InterPro" id="IPR041430">
    <property type="entry name" value="ADD_ATRX"/>
</dbReference>
<evidence type="ECO:0000313" key="29">
    <source>
        <dbReference type="Proteomes" id="UP000314982"/>
    </source>
</evidence>